<accession>A0A7J6PZR9</accession>
<keyword evidence="2" id="KW-0812">Transmembrane</keyword>
<gene>
    <name evidence="4" type="ORF">FOZ63_007773</name>
</gene>
<evidence type="ECO:0000256" key="3">
    <source>
        <dbReference type="SAM" id="SignalP"/>
    </source>
</evidence>
<feature type="signal peptide" evidence="3">
    <location>
        <begin position="1"/>
        <end position="22"/>
    </location>
</feature>
<evidence type="ECO:0000313" key="4">
    <source>
        <dbReference type="EMBL" id="KAF4701437.1"/>
    </source>
</evidence>
<feature type="chain" id="PRO_5029891066" evidence="3">
    <location>
        <begin position="23"/>
        <end position="672"/>
    </location>
</feature>
<sequence length="672" mass="73187">MPIATTLTTYLVVCTVVGSAEWEQCADPVIGFDKTRSVNYFPTSIPHFDQYSTTIKNYQSHKYYATLEVLSEPSVTVKVLFIRCGTEDPTVEDPQSFADYIKVTTPVKQLGCTETLMVGILDKGLGKLATVTAYLTKSDLRLPREPLLEARLPQINTWVCTPTASESECGKETGCSFVSGKCRGTFTGPDNATKLNQLNLSAVVVSSGSVDAYKAVAARTPILPFSDRYEANPLGRVTWIFFFGLLTDTYSTAAAHFTGCRSSYVQAAALAATASDKPSLWMGTAFPGYDWYFPKPNSYVASMMDDAHVYYMFSETDIQALNPKLRTLGISGQVNNTPLALQGPGSTAIYAQGVDYYMPRAGLNEKKVSEVVARNKAINLTSWRAVRCQGGLIDLNKQGFPNPIFYDGILNPDLLLKDVIYLTHPELRAVMDYETVYYMAYQQDIPGLTCPNPDPIPRVPPRDGKSLIISAYKITGIRRQLIDIGLYEPSASGKTSLYDKLKGELNPDMLNLGFATKSDTNRRRLGGKSDDNLILEIVAVVNDEAVSSGVGFAEGKAASSISDWLKGQDNEGGSPDAALDGEPVVYTRGTRAQNGARGLSSGAVAGITLASVAVFILILVIVYLVYRRYRKKGEEEKGLKEGLPQQQDPESPSFKDAGGGADTQPVVQATWR</sequence>
<protein>
    <submittedName>
        <fullName evidence="4">Uncharacterized protein</fullName>
    </submittedName>
</protein>
<keyword evidence="5" id="KW-1185">Reference proteome</keyword>
<dbReference type="Proteomes" id="UP000553632">
    <property type="component" value="Unassembled WGS sequence"/>
</dbReference>
<name>A0A7J6PZR9_PEROL</name>
<comment type="caution">
    <text evidence="4">The sequence shown here is derived from an EMBL/GenBank/DDBJ whole genome shotgun (WGS) entry which is preliminary data.</text>
</comment>
<evidence type="ECO:0000256" key="2">
    <source>
        <dbReference type="SAM" id="Phobius"/>
    </source>
</evidence>
<feature type="region of interest" description="Disordered" evidence="1">
    <location>
        <begin position="635"/>
        <end position="672"/>
    </location>
</feature>
<evidence type="ECO:0000256" key="1">
    <source>
        <dbReference type="SAM" id="MobiDB-lite"/>
    </source>
</evidence>
<feature type="transmembrane region" description="Helical" evidence="2">
    <location>
        <begin position="603"/>
        <end position="626"/>
    </location>
</feature>
<keyword evidence="2" id="KW-1133">Transmembrane helix</keyword>
<reference evidence="4 5" key="1">
    <citation type="submission" date="2020-04" db="EMBL/GenBank/DDBJ databases">
        <title>Perkinsus olseni comparative genomics.</title>
        <authorList>
            <person name="Bogema D.R."/>
        </authorList>
    </citation>
    <scope>NUCLEOTIDE SEQUENCE [LARGE SCALE GENOMIC DNA]</scope>
    <source>
        <strain evidence="4 5">ATCC PRA-207</strain>
    </source>
</reference>
<keyword evidence="2" id="KW-0472">Membrane</keyword>
<proteinExistence type="predicted"/>
<dbReference type="EMBL" id="JABANO010036660">
    <property type="protein sequence ID" value="KAF4701437.1"/>
    <property type="molecule type" value="Genomic_DNA"/>
</dbReference>
<dbReference type="AlphaFoldDB" id="A0A7J6PZR9"/>
<organism evidence="4 5">
    <name type="scientific">Perkinsus olseni</name>
    <name type="common">Perkinsus atlanticus</name>
    <dbReference type="NCBI Taxonomy" id="32597"/>
    <lineage>
        <taxon>Eukaryota</taxon>
        <taxon>Sar</taxon>
        <taxon>Alveolata</taxon>
        <taxon>Perkinsozoa</taxon>
        <taxon>Perkinsea</taxon>
        <taxon>Perkinsida</taxon>
        <taxon>Perkinsidae</taxon>
        <taxon>Perkinsus</taxon>
    </lineage>
</organism>
<evidence type="ECO:0000313" key="5">
    <source>
        <dbReference type="Proteomes" id="UP000553632"/>
    </source>
</evidence>
<keyword evidence="3" id="KW-0732">Signal</keyword>